<comment type="caution">
    <text evidence="1">The sequence shown here is derived from an EMBL/GenBank/DDBJ whole genome shotgun (WGS) entry which is preliminary data.</text>
</comment>
<reference evidence="2" key="1">
    <citation type="journal article" date="2019" name="Int. J. Syst. Evol. Microbiol.">
        <title>The Global Catalogue of Microorganisms (GCM) 10K type strain sequencing project: providing services to taxonomists for standard genome sequencing and annotation.</title>
        <authorList>
            <consortium name="The Broad Institute Genomics Platform"/>
            <consortium name="The Broad Institute Genome Sequencing Center for Infectious Disease"/>
            <person name="Wu L."/>
            <person name="Ma J."/>
        </authorList>
    </citation>
    <scope>NUCLEOTIDE SEQUENCE [LARGE SCALE GENOMIC DNA]</scope>
    <source>
        <strain evidence="2">CECT 8482</strain>
    </source>
</reference>
<dbReference type="Pfam" id="PF09939">
    <property type="entry name" value="DUF2171"/>
    <property type="match status" value="1"/>
</dbReference>
<dbReference type="InterPro" id="IPR018684">
    <property type="entry name" value="DUF2171"/>
</dbReference>
<sequence length="88" mass="10060">MNFQSKVRPDMEIVGADGVHVGIVDHIDENRIKLKRHDPEHGVELTHHRYIHVNNIASTEGNKLWLSANAALVEILEEEDRDGKPIKY</sequence>
<proteinExistence type="predicted"/>
<name>A0ABT8D9E7_9RHOB</name>
<evidence type="ECO:0000313" key="1">
    <source>
        <dbReference type="EMBL" id="MDN3713404.1"/>
    </source>
</evidence>
<dbReference type="EMBL" id="JAUFRC010000001">
    <property type="protein sequence ID" value="MDN3713404.1"/>
    <property type="molecule type" value="Genomic_DNA"/>
</dbReference>
<organism evidence="1 2">
    <name type="scientific">Paracoccus cavernae</name>
    <dbReference type="NCBI Taxonomy" id="1571207"/>
    <lineage>
        <taxon>Bacteria</taxon>
        <taxon>Pseudomonadati</taxon>
        <taxon>Pseudomonadota</taxon>
        <taxon>Alphaproteobacteria</taxon>
        <taxon>Rhodobacterales</taxon>
        <taxon>Paracoccaceae</taxon>
        <taxon>Paracoccus</taxon>
    </lineage>
</organism>
<gene>
    <name evidence="1" type="ORF">QWZ10_19735</name>
</gene>
<dbReference type="Proteomes" id="UP001243846">
    <property type="component" value="Unassembled WGS sequence"/>
</dbReference>
<accession>A0ABT8D9E7</accession>
<evidence type="ECO:0000313" key="2">
    <source>
        <dbReference type="Proteomes" id="UP001243846"/>
    </source>
</evidence>
<keyword evidence="2" id="KW-1185">Reference proteome</keyword>
<protein>
    <submittedName>
        <fullName evidence="1">DUF2171 domain-containing protein</fullName>
    </submittedName>
</protein>
<dbReference type="RefSeq" id="WP_377686265.1">
    <property type="nucleotide sequence ID" value="NZ_JBHMDZ010000014.1"/>
</dbReference>